<dbReference type="GO" id="GO:0035556">
    <property type="term" value="P:intracellular signal transduction"/>
    <property type="evidence" value="ECO:0007669"/>
    <property type="project" value="InterPro"/>
</dbReference>
<dbReference type="PANTHER" id="PTHR36440">
    <property type="entry name" value="PUTATIVE (AFU_ORTHOLOGUE AFUA_8G07350)-RELATED"/>
    <property type="match status" value="1"/>
</dbReference>
<dbReference type="EMBL" id="FSRA01000001">
    <property type="protein sequence ID" value="SIN79824.1"/>
    <property type="molecule type" value="Genomic_DNA"/>
</dbReference>
<keyword evidence="1" id="KW-0472">Membrane</keyword>
<evidence type="ECO:0000259" key="2">
    <source>
        <dbReference type="PROSITE" id="PS50008"/>
    </source>
</evidence>
<evidence type="ECO:0000313" key="3">
    <source>
        <dbReference type="EMBL" id="SIN79824.1"/>
    </source>
</evidence>
<dbReference type="PROSITE" id="PS50008">
    <property type="entry name" value="PIPLC_Y_DOMAIN"/>
    <property type="match status" value="1"/>
</dbReference>
<accession>A0A1N6E9X2</accession>
<dbReference type="GO" id="GO:0006629">
    <property type="term" value="P:lipid metabolic process"/>
    <property type="evidence" value="ECO:0007669"/>
    <property type="project" value="InterPro"/>
</dbReference>
<sequence>MAYPNKVIANPRNGMQLRFIQTAKGTNGALLEMEATYQPLSTEPPLHFHPGQAEDFEVLEGEMMLRMNGGTRVLKVGDRLHIPAKTPHAMWNNGPAIAVTNWQVRPALNMEHFFETTMGLAADGKTNANGVPNILQAALTVNKFAPVFRMMKPPYIVQKLLFGILTPFAYLLGYRATYEKYLN</sequence>
<organism evidence="3 4">
    <name type="scientific">Chitinophaga niabensis</name>
    <dbReference type="NCBI Taxonomy" id="536979"/>
    <lineage>
        <taxon>Bacteria</taxon>
        <taxon>Pseudomonadati</taxon>
        <taxon>Bacteroidota</taxon>
        <taxon>Chitinophagia</taxon>
        <taxon>Chitinophagales</taxon>
        <taxon>Chitinophagaceae</taxon>
        <taxon>Chitinophaga</taxon>
    </lineage>
</organism>
<keyword evidence="4" id="KW-1185">Reference proteome</keyword>
<dbReference type="AlphaFoldDB" id="A0A1N6E9X2"/>
<keyword evidence="1" id="KW-1133">Transmembrane helix</keyword>
<dbReference type="InterPro" id="IPR053146">
    <property type="entry name" value="QDO-like"/>
</dbReference>
<keyword evidence="1" id="KW-0812">Transmembrane</keyword>
<feature type="transmembrane region" description="Helical" evidence="1">
    <location>
        <begin position="160"/>
        <end position="178"/>
    </location>
</feature>
<protein>
    <submittedName>
        <fullName evidence="3">Cupin domain-containing protein</fullName>
    </submittedName>
</protein>
<reference evidence="3 4" key="1">
    <citation type="submission" date="2016-11" db="EMBL/GenBank/DDBJ databases">
        <authorList>
            <person name="Jaros S."/>
            <person name="Januszkiewicz K."/>
            <person name="Wedrychowicz H."/>
        </authorList>
    </citation>
    <scope>NUCLEOTIDE SEQUENCE [LARGE SCALE GENOMIC DNA]</scope>
    <source>
        <strain evidence="3 4">DSM 24787</strain>
    </source>
</reference>
<proteinExistence type="predicted"/>
<dbReference type="InterPro" id="IPR001711">
    <property type="entry name" value="PLipase_C_Pinositol-sp_Y"/>
</dbReference>
<name>A0A1N6E9X2_9BACT</name>
<dbReference type="PANTHER" id="PTHR36440:SF1">
    <property type="entry name" value="PUTATIVE (AFU_ORTHOLOGUE AFUA_8G07350)-RELATED"/>
    <property type="match status" value="1"/>
</dbReference>
<dbReference type="Proteomes" id="UP000185003">
    <property type="component" value="Unassembled WGS sequence"/>
</dbReference>
<dbReference type="SUPFAM" id="SSF51182">
    <property type="entry name" value="RmlC-like cupins"/>
    <property type="match status" value="1"/>
</dbReference>
<dbReference type="InterPro" id="IPR014710">
    <property type="entry name" value="RmlC-like_jellyroll"/>
</dbReference>
<evidence type="ECO:0000256" key="1">
    <source>
        <dbReference type="SAM" id="Phobius"/>
    </source>
</evidence>
<dbReference type="InterPro" id="IPR011051">
    <property type="entry name" value="RmlC_Cupin_sf"/>
</dbReference>
<dbReference type="STRING" id="536979.SAMN04488055_1416"/>
<dbReference type="Gene3D" id="2.60.120.10">
    <property type="entry name" value="Jelly Rolls"/>
    <property type="match status" value="1"/>
</dbReference>
<dbReference type="InterPro" id="IPR013096">
    <property type="entry name" value="Cupin_2"/>
</dbReference>
<gene>
    <name evidence="3" type="ORF">SAMN04488055_1416</name>
</gene>
<dbReference type="GO" id="GO:0004435">
    <property type="term" value="F:phosphatidylinositol-4,5-bisphosphate phospholipase C activity"/>
    <property type="evidence" value="ECO:0007669"/>
    <property type="project" value="InterPro"/>
</dbReference>
<feature type="domain" description="PI-PLC Y-box" evidence="2">
    <location>
        <begin position="71"/>
        <end position="103"/>
    </location>
</feature>
<dbReference type="Pfam" id="PF07883">
    <property type="entry name" value="Cupin_2"/>
    <property type="match status" value="1"/>
</dbReference>
<dbReference type="OrthoDB" id="1423961at2"/>
<evidence type="ECO:0000313" key="4">
    <source>
        <dbReference type="Proteomes" id="UP000185003"/>
    </source>
</evidence>